<dbReference type="KEGG" id="tam:Theam_0976"/>
<keyword evidence="5" id="KW-0648">Protein biosynthesis</keyword>
<evidence type="ECO:0000259" key="8">
    <source>
        <dbReference type="Pfam" id="PF02879"/>
    </source>
</evidence>
<proteinExistence type="inferred from homology"/>
<dbReference type="GO" id="GO:0016868">
    <property type="term" value="F:intramolecular phosphotransferase activity"/>
    <property type="evidence" value="ECO:0007669"/>
    <property type="project" value="InterPro"/>
</dbReference>
<comment type="subcellular location">
    <subcellularLocation>
        <location evidence="1">Cytoplasm</location>
        <location evidence="1">Cytosol</location>
    </subcellularLocation>
</comment>
<dbReference type="Gene3D" id="3.90.550.10">
    <property type="entry name" value="Spore Coat Polysaccharide Biosynthesis Protein SpsA, Chain A"/>
    <property type="match status" value="1"/>
</dbReference>
<evidence type="ECO:0000259" key="9">
    <source>
        <dbReference type="Pfam" id="PF25084"/>
    </source>
</evidence>
<name>E8T248_THEA1</name>
<dbReference type="InterPro" id="IPR029044">
    <property type="entry name" value="Nucleotide-diphossugar_trans"/>
</dbReference>
<dbReference type="GO" id="GO:0005975">
    <property type="term" value="P:carbohydrate metabolic process"/>
    <property type="evidence" value="ECO:0007669"/>
    <property type="project" value="InterPro"/>
</dbReference>
<dbReference type="SUPFAM" id="SSF55957">
    <property type="entry name" value="Phosphoglucomutase, C-terminal domain"/>
    <property type="match status" value="1"/>
</dbReference>
<organism evidence="10 11">
    <name type="scientific">Thermovibrio ammonificans (strain DSM 15698 / JCM 12110 / HB-1)</name>
    <dbReference type="NCBI Taxonomy" id="648996"/>
    <lineage>
        <taxon>Bacteria</taxon>
        <taxon>Pseudomonadati</taxon>
        <taxon>Aquificota</taxon>
        <taxon>Aquificia</taxon>
        <taxon>Desulfurobacteriales</taxon>
        <taxon>Desulfurobacteriaceae</taxon>
        <taxon>Thermovibrio</taxon>
    </lineage>
</organism>
<dbReference type="Pfam" id="PF02879">
    <property type="entry name" value="PGM_PMM_II"/>
    <property type="match status" value="1"/>
</dbReference>
<dbReference type="InterPro" id="IPR005844">
    <property type="entry name" value="A-D-PHexomutase_a/b/a-I"/>
</dbReference>
<keyword evidence="11" id="KW-1185">Reference proteome</keyword>
<keyword evidence="4" id="KW-0396">Initiation factor</keyword>
<dbReference type="eggNOG" id="COG1208">
    <property type="taxonomic scope" value="Bacteria"/>
</dbReference>
<dbReference type="Proteomes" id="UP000006362">
    <property type="component" value="Chromosome"/>
</dbReference>
<dbReference type="SUPFAM" id="SSF51161">
    <property type="entry name" value="Trimeric LpxA-like enzymes"/>
    <property type="match status" value="1"/>
</dbReference>
<dbReference type="Pfam" id="PF00483">
    <property type="entry name" value="NTP_transferase"/>
    <property type="match status" value="1"/>
</dbReference>
<dbReference type="Pfam" id="PF02878">
    <property type="entry name" value="PGM_PMM_I"/>
    <property type="match status" value="1"/>
</dbReference>
<dbReference type="RefSeq" id="WP_013537729.1">
    <property type="nucleotide sequence ID" value="NC_014926.1"/>
</dbReference>
<dbReference type="EMBL" id="CP002444">
    <property type="protein sequence ID" value="ADU96943.1"/>
    <property type="molecule type" value="Genomic_DNA"/>
</dbReference>
<dbReference type="HOGENOM" id="CLU_017652_1_0_0"/>
<dbReference type="InterPro" id="IPR011004">
    <property type="entry name" value="Trimer_LpxA-like_sf"/>
</dbReference>
<dbReference type="InterPro" id="IPR005845">
    <property type="entry name" value="A-D-PHexomutase_a/b/a-II"/>
</dbReference>
<evidence type="ECO:0000313" key="11">
    <source>
        <dbReference type="Proteomes" id="UP000006362"/>
    </source>
</evidence>
<dbReference type="Pfam" id="PF25084">
    <property type="entry name" value="LbH_EIF2B"/>
    <property type="match status" value="1"/>
</dbReference>
<evidence type="ECO:0000313" key="10">
    <source>
        <dbReference type="EMBL" id="ADU96943.1"/>
    </source>
</evidence>
<dbReference type="InterPro" id="IPR036900">
    <property type="entry name" value="A-D-PHexomutase_C_sf"/>
</dbReference>
<keyword evidence="10" id="KW-0808">Transferase</keyword>
<dbReference type="InterPro" id="IPR005835">
    <property type="entry name" value="NTP_transferase_dom"/>
</dbReference>
<evidence type="ECO:0000256" key="2">
    <source>
        <dbReference type="ARBA" id="ARBA00010231"/>
    </source>
</evidence>
<dbReference type="eggNOG" id="COG1109">
    <property type="taxonomic scope" value="Bacteria"/>
</dbReference>
<keyword evidence="3" id="KW-0963">Cytoplasm</keyword>
<dbReference type="SUPFAM" id="SSF53448">
    <property type="entry name" value="Nucleotide-diphospho-sugar transferases"/>
    <property type="match status" value="1"/>
</dbReference>
<sequence>MKAVVMAGGFGTRIQPLTNSLPKPMLPVVNLPMMEHTMKKLVALGVEEFVILLYYKPEVIKEYFGDGSRLGVKVNYVLPEADYGTAGAVKKAQQFLNETFIVVSGDVITDFDFREIAGFHEFKKSPVTITLTSVSNPLQFGIVITDKEGKILKFLEKPGWGEVFSDTINTGIYIMEPEVLDFIPENVPFDFSKDLFPLLMEKGIELFGFKAQGYWKDVGNPDAYREVHRDILQGKVKLQIPGKLVKHREGVLFLQGDAEIPKSVKIRGTVVVGKGVEVGEGTLLENTVIGPETEVGKRCQLRECILWDRVKVGDDSKLRNTVICSFTELGSGVTALKGAIIAEKVKIEDNVQIAKDVVIWPEKFVESGSIVSSNLVWGERWKRSLFEGGRISGRINVELSPELAAKLGAAFGSTLPEGSWVYTSRDYHRASRMIKRAFVSGLLSTGVNVLDLRQFPHPAMRFLLENTKKVAGVHFEASVGSPGHTDILFFDENGLPIDTNREKAIERIFFRERFRRVGPSEVGLIKESSYAADRYQRAIEESIDHKIKQPSYRVVADLMNGVYSALYPELLAHFKVESVVLNSYFSEEKITHLPILKEKALWSVPRIVKATEADIGFIIYPNGERLKVISDTGEFVPNYKLLLLFLLALDRAVEQQVKVLVPVSCPSVLDGKLKNVIVERGKLRGIKANLLRQFALVGDLNGRFIFPEFSLSPDAVYASIKLLELMSFSNASVSELLSAIPPFFFKHVIVSCPSSKKAKLMRKISEEAMEKRASFIDGVKIFFNGDWILLIPDQFTDNLHIFVQTEKEERGRELLNQFNRKIEKWIEEKE</sequence>
<evidence type="ECO:0000259" key="7">
    <source>
        <dbReference type="Pfam" id="PF02878"/>
    </source>
</evidence>
<accession>E8T248</accession>
<evidence type="ECO:0000256" key="5">
    <source>
        <dbReference type="ARBA" id="ARBA00022917"/>
    </source>
</evidence>
<dbReference type="InterPro" id="IPR050486">
    <property type="entry name" value="Mannose-1P_guanyltransferase"/>
</dbReference>
<evidence type="ECO:0000256" key="4">
    <source>
        <dbReference type="ARBA" id="ARBA00022540"/>
    </source>
</evidence>
<comment type="similarity">
    <text evidence="2">Belongs to the phosphohexose mutase family.</text>
</comment>
<evidence type="ECO:0000259" key="6">
    <source>
        <dbReference type="Pfam" id="PF00483"/>
    </source>
</evidence>
<protein>
    <submittedName>
        <fullName evidence="10">Nucleotidyl transferase</fullName>
    </submittedName>
</protein>
<feature type="domain" description="Alpha-D-phosphohexomutase alpha/beta/alpha" evidence="7">
    <location>
        <begin position="386"/>
        <end position="515"/>
    </location>
</feature>
<dbReference type="Gene3D" id="3.30.310.50">
    <property type="entry name" value="Alpha-D-phosphohexomutase, C-terminal domain"/>
    <property type="match status" value="1"/>
</dbReference>
<dbReference type="OrthoDB" id="9801899at2"/>
<dbReference type="InterPro" id="IPR056764">
    <property type="entry name" value="LbH_EIF2B3/5"/>
</dbReference>
<dbReference type="Gene3D" id="3.40.120.10">
    <property type="entry name" value="Alpha-D-Glucose-1,6-Bisphosphate, subunit A, domain 3"/>
    <property type="match status" value="3"/>
</dbReference>
<gene>
    <name evidence="10" type="ordered locus">Theam_0976</name>
</gene>
<evidence type="ECO:0000256" key="1">
    <source>
        <dbReference type="ARBA" id="ARBA00004514"/>
    </source>
</evidence>
<dbReference type="InterPro" id="IPR016055">
    <property type="entry name" value="A-D-PHexomutase_a/b/a-I/II/III"/>
</dbReference>
<feature type="domain" description="Nucleotidyl transferase" evidence="6">
    <location>
        <begin position="2"/>
        <end position="233"/>
    </location>
</feature>
<dbReference type="AlphaFoldDB" id="E8T248"/>
<reference evidence="10" key="1">
    <citation type="submission" date="2011-01" db="EMBL/GenBank/DDBJ databases">
        <title>Complete sequence of chromosome of Thermovibrio ammonificans HB-1.</title>
        <authorList>
            <consortium name="US DOE Joint Genome Institute"/>
            <person name="Lucas S."/>
            <person name="Copeland A."/>
            <person name="Lapidus A."/>
            <person name="Cheng J.-F."/>
            <person name="Goodwin L."/>
            <person name="Pitluck S."/>
            <person name="Davenport K."/>
            <person name="Detter J.C."/>
            <person name="Han C."/>
            <person name="Tapia R."/>
            <person name="Land M."/>
            <person name="Hauser L."/>
            <person name="Kyrpides N."/>
            <person name="Ivanova N."/>
            <person name="Ovchinnikova G."/>
            <person name="Vetriani C."/>
            <person name="Woyke T."/>
        </authorList>
    </citation>
    <scope>NUCLEOTIDE SEQUENCE [LARGE SCALE GENOMIC DNA]</scope>
    <source>
        <strain evidence="10">HB-1</strain>
    </source>
</reference>
<dbReference type="GO" id="GO:0016740">
    <property type="term" value="F:transferase activity"/>
    <property type="evidence" value="ECO:0007669"/>
    <property type="project" value="UniProtKB-KW"/>
</dbReference>
<feature type="domain" description="Alpha-D-phosphohexomutase alpha/beta/alpha" evidence="8">
    <location>
        <begin position="534"/>
        <end position="632"/>
    </location>
</feature>
<dbReference type="SUPFAM" id="SSF53738">
    <property type="entry name" value="Phosphoglucomutase, first 3 domains"/>
    <property type="match status" value="3"/>
</dbReference>
<evidence type="ECO:0000256" key="3">
    <source>
        <dbReference type="ARBA" id="ARBA00022490"/>
    </source>
</evidence>
<dbReference type="STRING" id="648996.Theam_0976"/>
<dbReference type="Gene3D" id="2.160.10.10">
    <property type="entry name" value="Hexapeptide repeat proteins"/>
    <property type="match status" value="1"/>
</dbReference>
<feature type="domain" description="EIF2B subunit epsilon/gamma LbH" evidence="9">
    <location>
        <begin position="253"/>
        <end position="353"/>
    </location>
</feature>
<dbReference type="PANTHER" id="PTHR22572">
    <property type="entry name" value="SUGAR-1-PHOSPHATE GUANYL TRANSFERASE"/>
    <property type="match status" value="1"/>
</dbReference>
<dbReference type="CDD" id="cd04181">
    <property type="entry name" value="NTP_transferase"/>
    <property type="match status" value="1"/>
</dbReference>